<dbReference type="Proteomes" id="UP000054359">
    <property type="component" value="Unassembled WGS sequence"/>
</dbReference>
<evidence type="ECO:0000256" key="3">
    <source>
        <dbReference type="ARBA" id="ARBA00022692"/>
    </source>
</evidence>
<evidence type="ECO:0000256" key="1">
    <source>
        <dbReference type="ARBA" id="ARBA00004141"/>
    </source>
</evidence>
<proteinExistence type="inferred from homology"/>
<evidence type="ECO:0000256" key="5">
    <source>
        <dbReference type="ARBA" id="ARBA00023136"/>
    </source>
</evidence>
<dbReference type="OrthoDB" id="78663at2759"/>
<dbReference type="AlphaFoldDB" id="A0A087T2U3"/>
<comment type="similarity">
    <text evidence="2">Belongs to the unc-93 family.</text>
</comment>
<dbReference type="InterPro" id="IPR036259">
    <property type="entry name" value="MFS_trans_sf"/>
</dbReference>
<evidence type="ECO:0000313" key="7">
    <source>
        <dbReference type="EMBL" id="KFM59432.1"/>
    </source>
</evidence>
<evidence type="ECO:0000256" key="6">
    <source>
        <dbReference type="SAM" id="Phobius"/>
    </source>
</evidence>
<evidence type="ECO:0000256" key="2">
    <source>
        <dbReference type="ARBA" id="ARBA00009172"/>
    </source>
</evidence>
<dbReference type="SUPFAM" id="SSF103473">
    <property type="entry name" value="MFS general substrate transporter"/>
    <property type="match status" value="1"/>
</dbReference>
<reference evidence="7 8" key="1">
    <citation type="submission" date="2013-11" db="EMBL/GenBank/DDBJ databases">
        <title>Genome sequencing of Stegodyphus mimosarum.</title>
        <authorList>
            <person name="Bechsgaard J."/>
        </authorList>
    </citation>
    <scope>NUCLEOTIDE SEQUENCE [LARGE SCALE GENOMIC DNA]</scope>
</reference>
<dbReference type="Pfam" id="PF05978">
    <property type="entry name" value="UNC-93"/>
    <property type="match status" value="1"/>
</dbReference>
<dbReference type="GO" id="GO:0016020">
    <property type="term" value="C:membrane"/>
    <property type="evidence" value="ECO:0007669"/>
    <property type="project" value="UniProtKB-SubCell"/>
</dbReference>
<feature type="transmembrane region" description="Helical" evidence="6">
    <location>
        <begin position="57"/>
        <end position="78"/>
    </location>
</feature>
<keyword evidence="5 6" id="KW-0472">Membrane</keyword>
<dbReference type="PANTHER" id="PTHR19444">
    <property type="entry name" value="UNC-93 RELATED"/>
    <property type="match status" value="1"/>
</dbReference>
<dbReference type="InterPro" id="IPR051951">
    <property type="entry name" value="UNC-93_regulatory"/>
</dbReference>
<dbReference type="PANTHER" id="PTHR19444:SF13">
    <property type="entry name" value="PROTEIN UNC-93 HOMOLOG A"/>
    <property type="match status" value="1"/>
</dbReference>
<accession>A0A087T2U3</accession>
<protein>
    <submittedName>
        <fullName evidence="7">Protein unc-93-like protein</fullName>
    </submittedName>
</protein>
<keyword evidence="4 6" id="KW-1133">Transmembrane helix</keyword>
<evidence type="ECO:0000313" key="8">
    <source>
        <dbReference type="Proteomes" id="UP000054359"/>
    </source>
</evidence>
<gene>
    <name evidence="7" type="ORF">X975_03394</name>
</gene>
<keyword evidence="8" id="KW-1185">Reference proteome</keyword>
<feature type="transmembrane region" description="Helical" evidence="6">
    <location>
        <begin position="109"/>
        <end position="130"/>
    </location>
</feature>
<name>A0A087T2U3_STEMI</name>
<comment type="subcellular location">
    <subcellularLocation>
        <location evidence="1">Membrane</location>
        <topology evidence="1">Multi-pass membrane protein</topology>
    </subcellularLocation>
</comment>
<feature type="transmembrane region" description="Helical" evidence="6">
    <location>
        <begin position="28"/>
        <end position="45"/>
    </location>
</feature>
<dbReference type="STRING" id="407821.A0A087T2U3"/>
<evidence type="ECO:0000256" key="4">
    <source>
        <dbReference type="ARBA" id="ARBA00022989"/>
    </source>
</evidence>
<sequence>MGKTWCGKESRLQAPKGITSKAQIIKNLLILSSGFLLLFTAYDGLSNLQSTINREQGIGVTSQATVYVSFCISALLFPKYVIQKIGCKNTITLSMLTYVPYISSNFYPHWILMIPSSILTGLGASLLWGAQCTYLNEIAKLYFQASSKTCTSNSANDDEDKIITSGKNLIRKYSLSFSRRESDKRLRTSATSSLPNIFKMEELKISDAKNTQHKITNNILHKEENYSTVNVPDSSNFTVLTSVKGNIDNQDNVSKGASSTEISVLNVEPPSSVSVLHFKVTDTNSNICSAV</sequence>
<dbReference type="InterPro" id="IPR010291">
    <property type="entry name" value="Ion_channel_UNC-93"/>
</dbReference>
<feature type="non-terminal residue" evidence="7">
    <location>
        <position position="291"/>
    </location>
</feature>
<organism evidence="7 8">
    <name type="scientific">Stegodyphus mimosarum</name>
    <name type="common">African social velvet spider</name>
    <dbReference type="NCBI Taxonomy" id="407821"/>
    <lineage>
        <taxon>Eukaryota</taxon>
        <taxon>Metazoa</taxon>
        <taxon>Ecdysozoa</taxon>
        <taxon>Arthropoda</taxon>
        <taxon>Chelicerata</taxon>
        <taxon>Arachnida</taxon>
        <taxon>Araneae</taxon>
        <taxon>Araneomorphae</taxon>
        <taxon>Entelegynae</taxon>
        <taxon>Eresoidea</taxon>
        <taxon>Eresidae</taxon>
        <taxon>Stegodyphus</taxon>
    </lineage>
</organism>
<dbReference type="EMBL" id="KK113138">
    <property type="protein sequence ID" value="KFM59432.1"/>
    <property type="molecule type" value="Genomic_DNA"/>
</dbReference>
<keyword evidence="3 6" id="KW-0812">Transmembrane</keyword>